<dbReference type="Pfam" id="PF02770">
    <property type="entry name" value="Acyl-CoA_dh_M"/>
    <property type="match status" value="1"/>
</dbReference>
<comment type="catalytic activity">
    <reaction evidence="6">
        <text>(2S)-2-methylbutanoyl-CoA + oxidized [electron-transfer flavoprotein] + H(+) = (2E)-2-methylbut-2-enoyl-CoA + reduced [electron-transfer flavoprotein]</text>
        <dbReference type="Rhea" id="RHEA:48256"/>
        <dbReference type="Rhea" id="RHEA-COMP:10685"/>
        <dbReference type="Rhea" id="RHEA-COMP:10686"/>
        <dbReference type="ChEBI" id="CHEBI:15378"/>
        <dbReference type="ChEBI" id="CHEBI:57337"/>
        <dbReference type="ChEBI" id="CHEBI:57692"/>
        <dbReference type="ChEBI" id="CHEBI:58307"/>
        <dbReference type="ChEBI" id="CHEBI:88166"/>
    </reaction>
    <physiologicalReaction direction="left-to-right" evidence="6">
        <dbReference type="Rhea" id="RHEA:48257"/>
    </physiologicalReaction>
</comment>
<dbReference type="GO" id="GO:0005737">
    <property type="term" value="C:cytoplasm"/>
    <property type="evidence" value="ECO:0007669"/>
    <property type="project" value="TreeGrafter"/>
</dbReference>
<evidence type="ECO:0000256" key="2">
    <source>
        <dbReference type="ARBA" id="ARBA00009347"/>
    </source>
</evidence>
<dbReference type="OMA" id="WEDTTER"/>
<sequence>MCSLARQIFFRHLPVTTRNVVIRNVAVSSFAIRHKSTSKPIIDLSLLDSSDRKILEARQLMGINKLPNYIIRKSSVFLYEACTDRIDIERFMNHLKLEDTFNTWFCVTRLHVWIVLTRCMKERKFNGETLRNEVVARMWEDTTERVNKLGSIKSKVKRNILKNYYDEFNATILSLDEGLLSDDTILAGALWRNLFGMNKDLDAVVLELMIRYVRAQVDHLDRYCKTNEFVLQVYNFQHDQLRETAKKIIEKDINPYIDKWEEQGGFPAHEVFKKLGSAGLLGITRDPEYNGLGLDYSYNVAFLEELSNINAGGVQTAIAVQADMAIPALARFGSDELKRNYLAPALGGDYVACLGVSEITGGSDVAALKTTAKRVGDDLVINGMKMWITNGAQADFMVMLANTSEGHVHRNKSLIVVPMNTPGVNVARKISKLGLHSSDTAEIYFDNVRVPAKHVIGEEGMGFIYQMMQFQDERLSCGITSVKMIEKIINGTIEYCRERHTFGQPLIDNQVIHFRLAEMQADVECLRSLVYRAADGMIEGEDVTYLASIAKLKAGRLSRQVVDQCLQYFGGMGYTSEMPISRAFRDARVMSIAGGTDEIMLGIISGMMGILPRKKKPKVAESQ</sequence>
<feature type="domain" description="Acyl-CoA dehydrogenase/oxidase N-terminal" evidence="10">
    <location>
        <begin position="237"/>
        <end position="348"/>
    </location>
</feature>
<dbReference type="GO" id="GO:0033539">
    <property type="term" value="P:fatty acid beta-oxidation using acyl-CoA dehydrogenase"/>
    <property type="evidence" value="ECO:0007669"/>
    <property type="project" value="TreeGrafter"/>
</dbReference>
<comment type="caution">
    <text evidence="12">The sequence shown here is derived from an EMBL/GenBank/DDBJ whole genome shotgun (WGS) entry which is preliminary data.</text>
</comment>
<comment type="cofactor">
    <cofactor evidence="1 7">
        <name>FAD</name>
        <dbReference type="ChEBI" id="CHEBI:57692"/>
    </cofactor>
</comment>
<evidence type="ECO:0000259" key="11">
    <source>
        <dbReference type="Pfam" id="PF03981"/>
    </source>
</evidence>
<keyword evidence="3 7" id="KW-0285">Flavoprotein</keyword>
<dbReference type="FunFam" id="2.40.110.10:FF:000002">
    <property type="entry name" value="Acyl-CoA dehydrogenase fadE12"/>
    <property type="match status" value="1"/>
</dbReference>
<proteinExistence type="inferred from homology"/>
<dbReference type="InterPro" id="IPR021150">
    <property type="entry name" value="Ubiq_cyt_c_chap"/>
</dbReference>
<protein>
    <submittedName>
        <fullName evidence="12">Uncharacterized protein</fullName>
    </submittedName>
</protein>
<dbReference type="PROSITE" id="PS00072">
    <property type="entry name" value="ACYL_COA_DH_1"/>
    <property type="match status" value="1"/>
</dbReference>
<dbReference type="InterPro" id="IPR009100">
    <property type="entry name" value="AcylCoA_DH/oxidase_NM_dom_sf"/>
</dbReference>
<keyword evidence="5 7" id="KW-0560">Oxidoreductase</keyword>
<dbReference type="Gene3D" id="2.40.110.10">
    <property type="entry name" value="Butyryl-CoA Dehydrogenase, subunit A, domain 2"/>
    <property type="match status" value="1"/>
</dbReference>
<feature type="domain" description="Acyl-CoA dehydrogenase/oxidase C-terminal" evidence="8">
    <location>
        <begin position="460"/>
        <end position="605"/>
    </location>
</feature>
<keyword evidence="13" id="KW-1185">Reference proteome</keyword>
<evidence type="ECO:0000256" key="3">
    <source>
        <dbReference type="ARBA" id="ARBA00022630"/>
    </source>
</evidence>
<dbReference type="PROSITE" id="PS00073">
    <property type="entry name" value="ACYL_COA_DH_2"/>
    <property type="match status" value="1"/>
</dbReference>
<dbReference type="Gene3D" id="1.20.140.10">
    <property type="entry name" value="Butyryl-CoA Dehydrogenase, subunit A, domain 3"/>
    <property type="match status" value="1"/>
</dbReference>
<evidence type="ECO:0000256" key="6">
    <source>
        <dbReference type="ARBA" id="ARBA00049552"/>
    </source>
</evidence>
<dbReference type="Pfam" id="PF00441">
    <property type="entry name" value="Acyl-CoA_dh_1"/>
    <property type="match status" value="1"/>
</dbReference>
<dbReference type="InterPro" id="IPR006091">
    <property type="entry name" value="Acyl-CoA_Oxase/DH_mid-dom"/>
</dbReference>
<feature type="domain" description="Acyl-CoA oxidase/dehydrogenase middle" evidence="9">
    <location>
        <begin position="353"/>
        <end position="448"/>
    </location>
</feature>
<dbReference type="PANTHER" id="PTHR48083">
    <property type="entry name" value="MEDIUM-CHAIN SPECIFIC ACYL-COA DEHYDROGENASE, MITOCHONDRIAL-RELATED"/>
    <property type="match status" value="1"/>
</dbReference>
<comment type="similarity">
    <text evidence="2 7">Belongs to the acyl-CoA dehydrogenase family.</text>
</comment>
<evidence type="ECO:0000256" key="7">
    <source>
        <dbReference type="RuleBase" id="RU362125"/>
    </source>
</evidence>
<dbReference type="SUPFAM" id="SSF47203">
    <property type="entry name" value="Acyl-CoA dehydrogenase C-terminal domain-like"/>
    <property type="match status" value="1"/>
</dbReference>
<name>A0A9Q0M7M1_BLOTA</name>
<dbReference type="InterPro" id="IPR037069">
    <property type="entry name" value="AcylCoA_DH/ox_N_sf"/>
</dbReference>
<dbReference type="Proteomes" id="UP001142055">
    <property type="component" value="Chromosome 2"/>
</dbReference>
<dbReference type="PANTHER" id="PTHR48083:SF6">
    <property type="entry name" value="ACYL-COA DEHYDROGENASE 6"/>
    <property type="match status" value="1"/>
</dbReference>
<dbReference type="Pfam" id="PF03981">
    <property type="entry name" value="Ubiq_cyt_C_chap"/>
    <property type="match status" value="1"/>
</dbReference>
<accession>A0A9Q0M7M1</accession>
<dbReference type="InterPro" id="IPR006089">
    <property type="entry name" value="Acyl-CoA_DH_CS"/>
</dbReference>
<feature type="domain" description="Ubiquinol-cytochrome c chaperone" evidence="11">
    <location>
        <begin position="93"/>
        <end position="222"/>
    </location>
</feature>
<evidence type="ECO:0000313" key="13">
    <source>
        <dbReference type="Proteomes" id="UP001142055"/>
    </source>
</evidence>
<reference evidence="12" key="1">
    <citation type="submission" date="2022-12" db="EMBL/GenBank/DDBJ databases">
        <title>Genome assemblies of Blomia tropicalis.</title>
        <authorList>
            <person name="Cui Y."/>
        </authorList>
    </citation>
    <scope>NUCLEOTIDE SEQUENCE</scope>
    <source>
        <tissue evidence="12">Adult mites</tissue>
    </source>
</reference>
<dbReference type="Gene3D" id="1.10.540.10">
    <property type="entry name" value="Acyl-CoA dehydrogenase/oxidase, N-terminal domain"/>
    <property type="match status" value="1"/>
</dbReference>
<dbReference type="FunFam" id="1.20.140.10:FF:000001">
    <property type="entry name" value="Acyl-CoA dehydrogenase"/>
    <property type="match status" value="1"/>
</dbReference>
<dbReference type="InterPro" id="IPR050741">
    <property type="entry name" value="Acyl-CoA_dehydrogenase"/>
</dbReference>
<dbReference type="AlphaFoldDB" id="A0A9Q0M7M1"/>
<dbReference type="InterPro" id="IPR009075">
    <property type="entry name" value="AcylCo_DH/oxidase_C"/>
</dbReference>
<dbReference type="SUPFAM" id="SSF56645">
    <property type="entry name" value="Acyl-CoA dehydrogenase NM domain-like"/>
    <property type="match status" value="1"/>
</dbReference>
<evidence type="ECO:0000313" key="12">
    <source>
        <dbReference type="EMBL" id="KAJ6220605.1"/>
    </source>
</evidence>
<gene>
    <name evidence="12" type="ORF">RDWZM_006417</name>
</gene>
<evidence type="ECO:0000259" key="10">
    <source>
        <dbReference type="Pfam" id="PF02771"/>
    </source>
</evidence>
<dbReference type="InterPro" id="IPR036250">
    <property type="entry name" value="AcylCo_DH-like_C"/>
</dbReference>
<evidence type="ECO:0000256" key="1">
    <source>
        <dbReference type="ARBA" id="ARBA00001974"/>
    </source>
</evidence>
<dbReference type="GO" id="GO:0050660">
    <property type="term" value="F:flavin adenine dinucleotide binding"/>
    <property type="evidence" value="ECO:0007669"/>
    <property type="project" value="InterPro"/>
</dbReference>
<evidence type="ECO:0000256" key="4">
    <source>
        <dbReference type="ARBA" id="ARBA00022827"/>
    </source>
</evidence>
<dbReference type="EMBL" id="JAPWDV010000002">
    <property type="protein sequence ID" value="KAJ6220605.1"/>
    <property type="molecule type" value="Genomic_DNA"/>
</dbReference>
<evidence type="ECO:0000259" key="9">
    <source>
        <dbReference type="Pfam" id="PF02770"/>
    </source>
</evidence>
<dbReference type="InterPro" id="IPR013786">
    <property type="entry name" value="AcylCoA_DH/ox_N"/>
</dbReference>
<evidence type="ECO:0000259" key="8">
    <source>
        <dbReference type="Pfam" id="PF00441"/>
    </source>
</evidence>
<dbReference type="GO" id="GO:0003995">
    <property type="term" value="F:acyl-CoA dehydrogenase activity"/>
    <property type="evidence" value="ECO:0007669"/>
    <property type="project" value="InterPro"/>
</dbReference>
<organism evidence="12 13">
    <name type="scientific">Blomia tropicalis</name>
    <name type="common">Mite</name>
    <dbReference type="NCBI Taxonomy" id="40697"/>
    <lineage>
        <taxon>Eukaryota</taxon>
        <taxon>Metazoa</taxon>
        <taxon>Ecdysozoa</taxon>
        <taxon>Arthropoda</taxon>
        <taxon>Chelicerata</taxon>
        <taxon>Arachnida</taxon>
        <taxon>Acari</taxon>
        <taxon>Acariformes</taxon>
        <taxon>Sarcoptiformes</taxon>
        <taxon>Astigmata</taxon>
        <taxon>Glycyphagoidea</taxon>
        <taxon>Echimyopodidae</taxon>
        <taxon>Blomia</taxon>
    </lineage>
</organism>
<evidence type="ECO:0000256" key="5">
    <source>
        <dbReference type="ARBA" id="ARBA00023002"/>
    </source>
</evidence>
<dbReference type="Pfam" id="PF02771">
    <property type="entry name" value="Acyl-CoA_dh_N"/>
    <property type="match status" value="1"/>
</dbReference>
<dbReference type="InterPro" id="IPR046373">
    <property type="entry name" value="Acyl-CoA_Oxase/DH_mid-dom_sf"/>
</dbReference>
<keyword evidence="4 7" id="KW-0274">FAD</keyword>